<comment type="caution">
    <text evidence="1">The sequence shown here is derived from an EMBL/GenBank/DDBJ whole genome shotgun (WGS) entry which is preliminary data.</text>
</comment>
<sequence length="68" mass="7503">MKISTSHRDALSTIAAALGGVTLDDALDDVLFVYDSMKAVERLSAEQIADWQAEAHEWAETDTEVTHR</sequence>
<reference evidence="1" key="1">
    <citation type="journal article" date="2014" name="Int. J. Syst. Evol. Microbiol.">
        <title>Complete genome sequence of Corynebacterium casei LMG S-19264T (=DSM 44701T), isolated from a smear-ripened cheese.</title>
        <authorList>
            <consortium name="US DOE Joint Genome Institute (JGI-PGF)"/>
            <person name="Walter F."/>
            <person name="Albersmeier A."/>
            <person name="Kalinowski J."/>
            <person name="Ruckert C."/>
        </authorList>
    </citation>
    <scope>NUCLEOTIDE SEQUENCE</scope>
    <source>
        <strain evidence="1">JCM 3090</strain>
    </source>
</reference>
<keyword evidence="2" id="KW-1185">Reference proteome</keyword>
<protein>
    <submittedName>
        <fullName evidence="1">Uncharacterized protein</fullName>
    </submittedName>
</protein>
<dbReference type="Proteomes" id="UP000649739">
    <property type="component" value="Unassembled WGS sequence"/>
</dbReference>
<accession>A0A8J3FDN3</accession>
<reference evidence="1" key="2">
    <citation type="submission" date="2020-09" db="EMBL/GenBank/DDBJ databases">
        <authorList>
            <person name="Sun Q."/>
            <person name="Ohkuma M."/>
        </authorList>
    </citation>
    <scope>NUCLEOTIDE SEQUENCE</scope>
    <source>
        <strain evidence="1">JCM 3090</strain>
    </source>
</reference>
<evidence type="ECO:0000313" key="2">
    <source>
        <dbReference type="Proteomes" id="UP000649739"/>
    </source>
</evidence>
<name>A0A8J3FDN3_9ACTN</name>
<proteinExistence type="predicted"/>
<gene>
    <name evidence="1" type="ORF">GCM10010123_45930</name>
</gene>
<evidence type="ECO:0000313" key="1">
    <source>
        <dbReference type="EMBL" id="GGK10786.1"/>
    </source>
</evidence>
<dbReference type="AlphaFoldDB" id="A0A8J3FDN3"/>
<organism evidence="1 2">
    <name type="scientific">Pilimelia anulata</name>
    <dbReference type="NCBI Taxonomy" id="53371"/>
    <lineage>
        <taxon>Bacteria</taxon>
        <taxon>Bacillati</taxon>
        <taxon>Actinomycetota</taxon>
        <taxon>Actinomycetes</taxon>
        <taxon>Micromonosporales</taxon>
        <taxon>Micromonosporaceae</taxon>
        <taxon>Pilimelia</taxon>
    </lineage>
</organism>
<dbReference type="EMBL" id="BMQB01000015">
    <property type="protein sequence ID" value="GGK10786.1"/>
    <property type="molecule type" value="Genomic_DNA"/>
</dbReference>